<dbReference type="Proteomes" id="UP000289650">
    <property type="component" value="Unassembled WGS sequence"/>
</dbReference>
<dbReference type="EMBL" id="QWEX01000004">
    <property type="protein sequence ID" value="RXV64595.1"/>
    <property type="molecule type" value="Genomic_DNA"/>
</dbReference>
<evidence type="ECO:0000313" key="2">
    <source>
        <dbReference type="EMBL" id="RXV64595.1"/>
    </source>
</evidence>
<protein>
    <recommendedName>
        <fullName evidence="1">TniQ domain-containing protein</fullName>
    </recommendedName>
</protein>
<proteinExistence type="predicted"/>
<dbReference type="Pfam" id="PF06527">
    <property type="entry name" value="TniQ"/>
    <property type="match status" value="1"/>
</dbReference>
<evidence type="ECO:0000313" key="3">
    <source>
        <dbReference type="Proteomes" id="UP000289650"/>
    </source>
</evidence>
<dbReference type="AlphaFoldDB" id="A0A4Q2A6J2"/>
<name>A0A4Q2A6J2_9BURK</name>
<feature type="domain" description="TniQ" evidence="1">
    <location>
        <begin position="5"/>
        <end position="130"/>
    </location>
</feature>
<sequence>MRPWPVTPRPFDEEAFGSWFGRIASRYQLNVIQAWDINQLGTFPTLTNAGWILFPPIPESTLRALAALGRLDVDRLTRIQTPSDWMVDRPRLPYCFRCLVLNPIDVTAPRWKRRWLEPGISACEEHRTDLEYIPTSILRRTRNMERLLHCVSEHRRRLSETPCYRRY</sequence>
<accession>A0A4Q2A6J2</accession>
<dbReference type="InterPro" id="IPR009492">
    <property type="entry name" value="TniQ"/>
</dbReference>
<dbReference type="OrthoDB" id="8961159at2"/>
<evidence type="ECO:0000259" key="1">
    <source>
        <dbReference type="Pfam" id="PF06527"/>
    </source>
</evidence>
<gene>
    <name evidence="2" type="ORF">D1006_40320</name>
</gene>
<organism evidence="2 3">
    <name type="scientific">Burkholderia stabilis</name>
    <dbReference type="NCBI Taxonomy" id="95485"/>
    <lineage>
        <taxon>Bacteria</taxon>
        <taxon>Pseudomonadati</taxon>
        <taxon>Pseudomonadota</taxon>
        <taxon>Betaproteobacteria</taxon>
        <taxon>Burkholderiales</taxon>
        <taxon>Burkholderiaceae</taxon>
        <taxon>Burkholderia</taxon>
        <taxon>Burkholderia cepacia complex</taxon>
    </lineage>
</organism>
<reference evidence="2 3" key="1">
    <citation type="submission" date="2018-08" db="EMBL/GenBank/DDBJ databases">
        <title>Mountain-cultivated ginseng endophyte, Burkholderia stabilis and its activity against ginseng root rot disease.</title>
        <authorList>
            <person name="Tapan Kumar M."/>
            <person name="Bae H."/>
            <person name="Shanmugam G."/>
            <person name="Jeon J."/>
        </authorList>
    </citation>
    <scope>NUCLEOTIDE SEQUENCE [LARGE SCALE GENOMIC DNA]</scope>
    <source>
        <strain evidence="2 3">EB159</strain>
    </source>
</reference>
<comment type="caution">
    <text evidence="2">The sequence shown here is derived from an EMBL/GenBank/DDBJ whole genome shotgun (WGS) entry which is preliminary data.</text>
</comment>